<dbReference type="GO" id="GO:0015036">
    <property type="term" value="F:disulfide oxidoreductase activity"/>
    <property type="evidence" value="ECO:0007669"/>
    <property type="project" value="UniProtKB-ARBA"/>
</dbReference>
<comment type="caution">
    <text evidence="7">The sequence shown here is derived from an EMBL/GenBank/DDBJ whole genome shotgun (WGS) entry which is preliminary data.</text>
</comment>
<sequence>MCKAFRFLVFTSLLLLFSTVSLAADIVKDINFSDYKGKWVVINYWATWCGYCLEEIPELNAFYRAHHNQVAMFGFNYDDPGSLPRHIQQSGVNFPTLAVDPKQQLGIRHINGLPTTLLIAPNGRLHVLAGPQTRRDLEEAIGL</sequence>
<evidence type="ECO:0000256" key="2">
    <source>
        <dbReference type="ARBA" id="ARBA00022748"/>
    </source>
</evidence>
<evidence type="ECO:0000256" key="4">
    <source>
        <dbReference type="ARBA" id="ARBA00023284"/>
    </source>
</evidence>
<accession>A0A370CIL1</accession>
<organism evidence="7 8">
    <name type="scientific">Candidatus Aquirickettsiella gammari</name>
    <dbReference type="NCBI Taxonomy" id="2016198"/>
    <lineage>
        <taxon>Bacteria</taxon>
        <taxon>Pseudomonadati</taxon>
        <taxon>Pseudomonadota</taxon>
        <taxon>Gammaproteobacteria</taxon>
        <taxon>Legionellales</taxon>
        <taxon>Coxiellaceae</taxon>
        <taxon>Candidatus Aquirickettsiella</taxon>
    </lineage>
</organism>
<dbReference type="PROSITE" id="PS00194">
    <property type="entry name" value="THIOREDOXIN_1"/>
    <property type="match status" value="1"/>
</dbReference>
<keyword evidence="2" id="KW-0201">Cytochrome c-type biogenesis</keyword>
<dbReference type="InterPro" id="IPR050553">
    <property type="entry name" value="Thioredoxin_ResA/DsbE_sf"/>
</dbReference>
<dbReference type="Pfam" id="PF00578">
    <property type="entry name" value="AhpC-TSA"/>
    <property type="match status" value="1"/>
</dbReference>
<feature type="chain" id="PRO_5017076935" evidence="5">
    <location>
        <begin position="24"/>
        <end position="143"/>
    </location>
</feature>
<evidence type="ECO:0000256" key="5">
    <source>
        <dbReference type="SAM" id="SignalP"/>
    </source>
</evidence>
<dbReference type="InterPro" id="IPR013766">
    <property type="entry name" value="Thioredoxin_domain"/>
</dbReference>
<gene>
    <name evidence="7" type="ORF">CFE62_002780</name>
</gene>
<dbReference type="GO" id="GO:0030313">
    <property type="term" value="C:cell envelope"/>
    <property type="evidence" value="ECO:0007669"/>
    <property type="project" value="UniProtKB-SubCell"/>
</dbReference>
<dbReference type="GO" id="GO:0016209">
    <property type="term" value="F:antioxidant activity"/>
    <property type="evidence" value="ECO:0007669"/>
    <property type="project" value="InterPro"/>
</dbReference>
<evidence type="ECO:0000256" key="3">
    <source>
        <dbReference type="ARBA" id="ARBA00023157"/>
    </source>
</evidence>
<keyword evidence="8" id="KW-1185">Reference proteome</keyword>
<dbReference type="EMBL" id="NMOS02000005">
    <property type="protein sequence ID" value="RDH40701.1"/>
    <property type="molecule type" value="Genomic_DNA"/>
</dbReference>
<keyword evidence="4" id="KW-0676">Redox-active center</keyword>
<keyword evidence="3" id="KW-1015">Disulfide bond</keyword>
<feature type="domain" description="Thioredoxin" evidence="6">
    <location>
        <begin position="8"/>
        <end position="143"/>
    </location>
</feature>
<proteinExistence type="predicted"/>
<protein>
    <submittedName>
        <fullName evidence="7">TlpA family protein disulfide reductase</fullName>
    </submittedName>
</protein>
<dbReference type="InterPro" id="IPR000866">
    <property type="entry name" value="AhpC/TSA"/>
</dbReference>
<reference evidence="7 8" key="1">
    <citation type="journal article" date="2017" name="Int. J. Syst. Evol. Microbiol.">
        <title>Aquarickettsiella crustaci n. gen. n. sp. (Gammaproteobacteria: Legionellales: Coxiellaceae); a bacterial pathogen of the freshwater crustacean: Gammarus fossarum (Malacostraca: Amphipoda).</title>
        <authorList>
            <person name="Bojko J."/>
            <person name="Dunn A.M."/>
            <person name="Stebbing P.D."/>
            <person name="Van Aerle R."/>
            <person name="Bacela-Spychalska K."/>
            <person name="Bean T.P."/>
            <person name="Stentiford G.D."/>
        </authorList>
    </citation>
    <scope>NUCLEOTIDE SEQUENCE [LARGE SCALE GENOMIC DNA]</scope>
    <source>
        <strain evidence="7">RA15029</strain>
    </source>
</reference>
<dbReference type="GO" id="GO:0017004">
    <property type="term" value="P:cytochrome complex assembly"/>
    <property type="evidence" value="ECO:0007669"/>
    <property type="project" value="UniProtKB-KW"/>
</dbReference>
<dbReference type="SUPFAM" id="SSF52833">
    <property type="entry name" value="Thioredoxin-like"/>
    <property type="match status" value="1"/>
</dbReference>
<dbReference type="Gene3D" id="3.40.30.10">
    <property type="entry name" value="Glutaredoxin"/>
    <property type="match status" value="1"/>
</dbReference>
<dbReference type="PROSITE" id="PS51352">
    <property type="entry name" value="THIOREDOXIN_2"/>
    <property type="match status" value="1"/>
</dbReference>
<keyword evidence="5" id="KW-0732">Signal</keyword>
<dbReference type="AlphaFoldDB" id="A0A370CIL1"/>
<dbReference type="PANTHER" id="PTHR42852">
    <property type="entry name" value="THIOL:DISULFIDE INTERCHANGE PROTEIN DSBE"/>
    <property type="match status" value="1"/>
</dbReference>
<dbReference type="Proteomes" id="UP000226429">
    <property type="component" value="Unassembled WGS sequence"/>
</dbReference>
<evidence type="ECO:0000259" key="6">
    <source>
        <dbReference type="PROSITE" id="PS51352"/>
    </source>
</evidence>
<dbReference type="InterPro" id="IPR017937">
    <property type="entry name" value="Thioredoxin_CS"/>
</dbReference>
<dbReference type="PANTHER" id="PTHR42852:SF6">
    <property type="entry name" value="THIOL:DISULFIDE INTERCHANGE PROTEIN DSBE"/>
    <property type="match status" value="1"/>
</dbReference>
<reference evidence="7 8" key="2">
    <citation type="journal article" date="2018" name="J. Invertebr. Pathol.">
        <title>'Candidatus Aquirickettsiella gammari' (Gammaproteobacteria: Legionellales: Coxiellaceae): A bacterial pathogen of the freshwater crustacean Gammarus fossarum (Malacostraca: Amphipoda).</title>
        <authorList>
            <person name="Bojko J."/>
            <person name="Dunn A.M."/>
            <person name="Stebbing P.D."/>
            <person name="van Aerle R."/>
            <person name="Bacela-Spychalska K."/>
            <person name="Bean T.P."/>
            <person name="Urrutia A."/>
            <person name="Stentiford G.D."/>
        </authorList>
    </citation>
    <scope>NUCLEOTIDE SEQUENCE [LARGE SCALE GENOMIC DNA]</scope>
    <source>
        <strain evidence="7">RA15029</strain>
    </source>
</reference>
<evidence type="ECO:0000313" key="7">
    <source>
        <dbReference type="EMBL" id="RDH40701.1"/>
    </source>
</evidence>
<name>A0A370CIL1_9COXI</name>
<dbReference type="CDD" id="cd02966">
    <property type="entry name" value="TlpA_like_family"/>
    <property type="match status" value="1"/>
</dbReference>
<dbReference type="InterPro" id="IPR036249">
    <property type="entry name" value="Thioredoxin-like_sf"/>
</dbReference>
<evidence type="ECO:0000313" key="8">
    <source>
        <dbReference type="Proteomes" id="UP000226429"/>
    </source>
</evidence>
<comment type="subcellular location">
    <subcellularLocation>
        <location evidence="1">Cell envelope</location>
    </subcellularLocation>
</comment>
<feature type="signal peptide" evidence="5">
    <location>
        <begin position="1"/>
        <end position="23"/>
    </location>
</feature>
<evidence type="ECO:0000256" key="1">
    <source>
        <dbReference type="ARBA" id="ARBA00004196"/>
    </source>
</evidence>